<name>A0A5K8AD39_9BACT</name>
<gene>
    <name evidence="1" type="ORF">DSCOOX_36510</name>
</gene>
<organism evidence="1 2">
    <name type="scientific">Desulfosarcina ovata subsp. ovata</name>
    <dbReference type="NCBI Taxonomy" id="2752305"/>
    <lineage>
        <taxon>Bacteria</taxon>
        <taxon>Pseudomonadati</taxon>
        <taxon>Thermodesulfobacteriota</taxon>
        <taxon>Desulfobacteria</taxon>
        <taxon>Desulfobacterales</taxon>
        <taxon>Desulfosarcinaceae</taxon>
        <taxon>Desulfosarcina</taxon>
    </lineage>
</organism>
<proteinExistence type="predicted"/>
<keyword evidence="2" id="KW-1185">Reference proteome</keyword>
<dbReference type="Proteomes" id="UP000422108">
    <property type="component" value="Chromosome"/>
</dbReference>
<reference evidence="1 2" key="1">
    <citation type="submission" date="2019-11" db="EMBL/GenBank/DDBJ databases">
        <title>Comparative genomics of hydrocarbon-degrading Desulfosarcina strains.</title>
        <authorList>
            <person name="Watanabe M."/>
            <person name="Kojima H."/>
            <person name="Fukui M."/>
        </authorList>
    </citation>
    <scope>NUCLEOTIDE SEQUENCE [LARGE SCALE GENOMIC DNA]</scope>
    <source>
        <strain evidence="2">oXyS1</strain>
    </source>
</reference>
<evidence type="ECO:0000313" key="1">
    <source>
        <dbReference type="EMBL" id="BBO90471.1"/>
    </source>
</evidence>
<dbReference type="AlphaFoldDB" id="A0A5K8AD39"/>
<protein>
    <submittedName>
        <fullName evidence="1">Uncharacterized protein</fullName>
    </submittedName>
</protein>
<sequence length="62" mass="7322">MIPNPAKMLVILIKNAYIYIFLVSFSRSFLENRPEVAAENIIFHRHDDDIVRGSSWPIDKRY</sequence>
<accession>A0A5K8AD39</accession>
<dbReference type="EMBL" id="AP021879">
    <property type="protein sequence ID" value="BBO90471.1"/>
    <property type="molecule type" value="Genomic_DNA"/>
</dbReference>
<evidence type="ECO:0000313" key="2">
    <source>
        <dbReference type="Proteomes" id="UP000422108"/>
    </source>
</evidence>